<dbReference type="HOGENOM" id="CLU_935710_0_0_2"/>
<reference evidence="1" key="1">
    <citation type="submission" date="2014-07" db="EMBL/GenBank/DDBJ databases">
        <title>Methanogenic archaea and the global carbon cycle.</title>
        <authorList>
            <person name="Henriksen J.R."/>
            <person name="Luke J."/>
            <person name="Reinhart S."/>
            <person name="Benedict M.N."/>
            <person name="Youngblut N.D."/>
            <person name="Metcalf M.E."/>
            <person name="Whitaker R.J."/>
            <person name="Metcalf W.W."/>
        </authorList>
    </citation>
    <scope>NUCLEOTIDE SEQUENCE [LARGE SCALE GENOMIC DNA]</scope>
    <source>
        <strain evidence="1">3</strain>
    </source>
</reference>
<name>A0A0E3WVD7_METBA</name>
<evidence type="ECO:0000313" key="2">
    <source>
        <dbReference type="Proteomes" id="UP000033066"/>
    </source>
</evidence>
<keyword evidence="2" id="KW-1185">Reference proteome</keyword>
<dbReference type="STRING" id="1434107.MSBR3_0342"/>
<accession>A0A0E3WVD7</accession>
<dbReference type="Proteomes" id="UP000033066">
    <property type="component" value="Chromosome"/>
</dbReference>
<dbReference type="EMBL" id="CP009517">
    <property type="protein sequence ID" value="AKB80920.1"/>
    <property type="molecule type" value="Genomic_DNA"/>
</dbReference>
<gene>
    <name evidence="1" type="ORF">MSBR3_0342</name>
</gene>
<dbReference type="KEGG" id="mbak:MSBR3_0342"/>
<proteinExistence type="predicted"/>
<dbReference type="PATRIC" id="fig|1434107.4.peg.452"/>
<dbReference type="GeneID" id="24787797"/>
<evidence type="ECO:0000313" key="1">
    <source>
        <dbReference type="EMBL" id="AKB80920.1"/>
    </source>
</evidence>
<sequence>MDSSHPFKIISETDDSDIDRYRTLSIVKYKTDSPFDFDEIIYKFSKNKLNITKEFGCVYTKPYGDHVSALFGKLGNKTLTGLLTDYEDNPVLRRYNLSNVILATMYVDHFPEDNKLTLLVFNGGKISKNLWHAPYNNLFNVLDLTPTKFSEKELRKLCINKYVDGLSEIRFDPASEEEFGNVKTAEYTSIRSKKLNPKAEKIKEIIENDEIKVNMFKSEIWATYENLDKSYPVAFTIDIDGKVTLEFPRISWSSLNDDYDIEEHYYSFARKIYDEIVSKEIYINEKDEDKSQKSLFDF</sequence>
<dbReference type="AlphaFoldDB" id="A0A0E3WVD7"/>
<protein>
    <submittedName>
        <fullName evidence="1">Uncharacterized protein</fullName>
    </submittedName>
</protein>
<dbReference type="RefSeq" id="WP_048106070.1">
    <property type="nucleotide sequence ID" value="NZ_CP009517.1"/>
</dbReference>
<organism evidence="1 2">
    <name type="scientific">Methanosarcina barkeri 3</name>
    <dbReference type="NCBI Taxonomy" id="1434107"/>
    <lineage>
        <taxon>Archaea</taxon>
        <taxon>Methanobacteriati</taxon>
        <taxon>Methanobacteriota</taxon>
        <taxon>Stenosarchaea group</taxon>
        <taxon>Methanomicrobia</taxon>
        <taxon>Methanosarcinales</taxon>
        <taxon>Methanosarcinaceae</taxon>
        <taxon>Methanosarcina</taxon>
    </lineage>
</organism>
<dbReference type="OrthoDB" id="137951at2157"/>